<evidence type="ECO:0000313" key="3">
    <source>
        <dbReference type="Proteomes" id="UP001458880"/>
    </source>
</evidence>
<name>A0AAW1L4R8_POPJA</name>
<organism evidence="2 3">
    <name type="scientific">Popillia japonica</name>
    <name type="common">Japanese beetle</name>
    <dbReference type="NCBI Taxonomy" id="7064"/>
    <lineage>
        <taxon>Eukaryota</taxon>
        <taxon>Metazoa</taxon>
        <taxon>Ecdysozoa</taxon>
        <taxon>Arthropoda</taxon>
        <taxon>Hexapoda</taxon>
        <taxon>Insecta</taxon>
        <taxon>Pterygota</taxon>
        <taxon>Neoptera</taxon>
        <taxon>Endopterygota</taxon>
        <taxon>Coleoptera</taxon>
        <taxon>Polyphaga</taxon>
        <taxon>Scarabaeiformia</taxon>
        <taxon>Scarabaeidae</taxon>
        <taxon>Rutelinae</taxon>
        <taxon>Popillia</taxon>
    </lineage>
</organism>
<evidence type="ECO:0000256" key="1">
    <source>
        <dbReference type="SAM" id="MobiDB-lite"/>
    </source>
</evidence>
<keyword evidence="3" id="KW-1185">Reference proteome</keyword>
<protein>
    <submittedName>
        <fullName evidence="2">Uncharacterized protein</fullName>
    </submittedName>
</protein>
<sequence length="103" mass="11896">MNIDEKLNTKRMIEEYIKKQLGLSPSIVDAHAIGKRPIIIVVKLDKWEDKLSIIKSKNKLKDLKEKPSILTTIRYTRNELAAQAAMRKRARDERQNGNQVKVA</sequence>
<accession>A0AAW1L4R8</accession>
<dbReference type="Proteomes" id="UP001458880">
    <property type="component" value="Unassembled WGS sequence"/>
</dbReference>
<reference evidence="2 3" key="1">
    <citation type="journal article" date="2024" name="BMC Genomics">
        <title>De novo assembly and annotation of Popillia japonica's genome with initial clues to its potential as an invasive pest.</title>
        <authorList>
            <person name="Cucini C."/>
            <person name="Boschi S."/>
            <person name="Funari R."/>
            <person name="Cardaioli E."/>
            <person name="Iannotti N."/>
            <person name="Marturano G."/>
            <person name="Paoli F."/>
            <person name="Bruttini M."/>
            <person name="Carapelli A."/>
            <person name="Frati F."/>
            <person name="Nardi F."/>
        </authorList>
    </citation>
    <scope>NUCLEOTIDE SEQUENCE [LARGE SCALE GENOMIC DNA]</scope>
    <source>
        <strain evidence="2">DMR45628</strain>
    </source>
</reference>
<comment type="caution">
    <text evidence="2">The sequence shown here is derived from an EMBL/GenBank/DDBJ whole genome shotgun (WGS) entry which is preliminary data.</text>
</comment>
<dbReference type="AlphaFoldDB" id="A0AAW1L4R8"/>
<proteinExistence type="predicted"/>
<evidence type="ECO:0000313" key="2">
    <source>
        <dbReference type="EMBL" id="KAK9727799.1"/>
    </source>
</evidence>
<gene>
    <name evidence="2" type="ORF">QE152_g18964</name>
</gene>
<feature type="region of interest" description="Disordered" evidence="1">
    <location>
        <begin position="84"/>
        <end position="103"/>
    </location>
</feature>
<dbReference type="EMBL" id="JASPKY010000175">
    <property type="protein sequence ID" value="KAK9727799.1"/>
    <property type="molecule type" value="Genomic_DNA"/>
</dbReference>